<evidence type="ECO:0000313" key="2">
    <source>
        <dbReference type="Proteomes" id="UP000676649"/>
    </source>
</evidence>
<proteinExistence type="predicted"/>
<evidence type="ECO:0000313" key="1">
    <source>
        <dbReference type="EMBL" id="QWF70583.1"/>
    </source>
</evidence>
<dbReference type="KEGG" id="mpad:KEF85_14830"/>
<dbReference type="RefSeq" id="WP_215581904.1">
    <property type="nucleotide sequence ID" value="NZ_CP073754.1"/>
</dbReference>
<reference evidence="1" key="1">
    <citation type="submission" date="2021-04" db="EMBL/GenBank/DDBJ databases">
        <title>Draft genome sequence data of methanotrophic Methylovulum sp. strain S1L and Methylomonas sp. strain S2AM isolated from boreal lake water columns.</title>
        <authorList>
            <person name="Rissanen A.J."/>
            <person name="Mangayil R."/>
            <person name="Svenning M.M."/>
            <person name="Khanongnuch R."/>
        </authorList>
    </citation>
    <scope>NUCLEOTIDE SEQUENCE</scope>
    <source>
        <strain evidence="1">S2AM</strain>
    </source>
</reference>
<dbReference type="EMBL" id="CP073754">
    <property type="protein sequence ID" value="QWF70583.1"/>
    <property type="molecule type" value="Genomic_DNA"/>
</dbReference>
<protein>
    <submittedName>
        <fullName evidence="1">Uncharacterized protein</fullName>
    </submittedName>
</protein>
<dbReference type="Proteomes" id="UP000676649">
    <property type="component" value="Chromosome"/>
</dbReference>
<sequence length="153" mass="18050">MLEGLFQQIANQIPPKVPSASSEKSTREPLQPRLYKPIPWVPPVRSERYKTQNTQPLSEQDRQKILDYLAAISETDQEIIQEILDICTSDNSKRLWLLQWAAKILPVPKIDLLDDRHYCRECAFMKNRRCQRHGFWPVDNIPRRCADFQFKKS</sequence>
<organism evidence="1 2">
    <name type="scientific">Methylomonas paludis</name>
    <dbReference type="NCBI Taxonomy" id="1173101"/>
    <lineage>
        <taxon>Bacteria</taxon>
        <taxon>Pseudomonadati</taxon>
        <taxon>Pseudomonadota</taxon>
        <taxon>Gammaproteobacteria</taxon>
        <taxon>Methylococcales</taxon>
        <taxon>Methylococcaceae</taxon>
        <taxon>Methylomonas</taxon>
    </lineage>
</organism>
<accession>A0A975MMG9</accession>
<dbReference type="AlphaFoldDB" id="A0A975MMG9"/>
<name>A0A975MMG9_9GAMM</name>
<keyword evidence="2" id="KW-1185">Reference proteome</keyword>
<gene>
    <name evidence="1" type="ORF">KEF85_14830</name>
</gene>